<organism evidence="1 2">
    <name type="scientific">Parelaphostrongylus tenuis</name>
    <name type="common">Meningeal worm</name>
    <dbReference type="NCBI Taxonomy" id="148309"/>
    <lineage>
        <taxon>Eukaryota</taxon>
        <taxon>Metazoa</taxon>
        <taxon>Ecdysozoa</taxon>
        <taxon>Nematoda</taxon>
        <taxon>Chromadorea</taxon>
        <taxon>Rhabditida</taxon>
        <taxon>Rhabditina</taxon>
        <taxon>Rhabditomorpha</taxon>
        <taxon>Strongyloidea</taxon>
        <taxon>Metastrongylidae</taxon>
        <taxon>Parelaphostrongylus</taxon>
    </lineage>
</organism>
<dbReference type="Proteomes" id="UP001196413">
    <property type="component" value="Unassembled WGS sequence"/>
</dbReference>
<proteinExistence type="predicted"/>
<dbReference type="EMBL" id="JAHQIW010002751">
    <property type="protein sequence ID" value="KAJ1356247.1"/>
    <property type="molecule type" value="Genomic_DNA"/>
</dbReference>
<sequence>MHVPLSENITEWTMFYTRLLLAVSADYIVVMEQKFASIGRSANLNSTLSTIQDEDSSDA</sequence>
<evidence type="ECO:0000313" key="1">
    <source>
        <dbReference type="EMBL" id="KAJ1356247.1"/>
    </source>
</evidence>
<name>A0AAD5QMZ5_PARTN</name>
<comment type="caution">
    <text evidence="1">The sequence shown here is derived from an EMBL/GenBank/DDBJ whole genome shotgun (WGS) entry which is preliminary data.</text>
</comment>
<dbReference type="AlphaFoldDB" id="A0AAD5QMZ5"/>
<evidence type="ECO:0000313" key="2">
    <source>
        <dbReference type="Proteomes" id="UP001196413"/>
    </source>
</evidence>
<gene>
    <name evidence="1" type="ORF">KIN20_013922</name>
</gene>
<keyword evidence="2" id="KW-1185">Reference proteome</keyword>
<reference evidence="1" key="1">
    <citation type="submission" date="2021-06" db="EMBL/GenBank/DDBJ databases">
        <title>Parelaphostrongylus tenuis whole genome reference sequence.</title>
        <authorList>
            <person name="Garwood T.J."/>
            <person name="Larsen P.A."/>
            <person name="Fountain-Jones N.M."/>
            <person name="Garbe J.R."/>
            <person name="Macchietto M.G."/>
            <person name="Kania S.A."/>
            <person name="Gerhold R.W."/>
            <person name="Richards J.E."/>
            <person name="Wolf T.M."/>
        </authorList>
    </citation>
    <scope>NUCLEOTIDE SEQUENCE</scope>
    <source>
        <strain evidence="1">MNPRO001-30</strain>
        <tissue evidence="1">Meninges</tissue>
    </source>
</reference>
<accession>A0AAD5QMZ5</accession>
<protein>
    <submittedName>
        <fullName evidence="1">Uncharacterized protein</fullName>
    </submittedName>
</protein>